<name>A0A974BJN5_SEDHY</name>
<evidence type="ECO:0000313" key="2">
    <source>
        <dbReference type="EMBL" id="NYB74419.1"/>
    </source>
</evidence>
<dbReference type="Pfam" id="PF00395">
    <property type="entry name" value="SLH"/>
    <property type="match status" value="3"/>
</dbReference>
<reference evidence="2" key="1">
    <citation type="submission" date="2020-07" db="EMBL/GenBank/DDBJ databases">
        <title>Genomic analysis of a strain of Sedimentibacter Hydroxybenzoicus DSM7310.</title>
        <authorList>
            <person name="Ma S."/>
        </authorList>
    </citation>
    <scope>NUCLEOTIDE SEQUENCE</scope>
    <source>
        <strain evidence="2">DSM 7310</strain>
    </source>
</reference>
<dbReference type="InterPro" id="IPR036374">
    <property type="entry name" value="OxRdtase_Mopterin-bd_sf"/>
</dbReference>
<dbReference type="RefSeq" id="WP_179238111.1">
    <property type="nucleotide sequence ID" value="NZ_JACBNQ010000009.1"/>
</dbReference>
<evidence type="ECO:0000313" key="3">
    <source>
        <dbReference type="Proteomes" id="UP000611629"/>
    </source>
</evidence>
<sequence>MLKNKSILSLILVICMIVSQALILPANASEVDLLITGTGINEEVIITEADWSKYSMVEKIFSTNNSLGFHKIVKAKGYDLFELIGTDNLKNDYDYEVKFTCADGFEFTKTISELKNTYSYNDFTEKTKSNVSPMIAKYNAVLADYPKDVFAPPITWSDRELTEKDLDRDFPKLVFGQNGIDDMNMSKWGKEVIKITIGEELKKESINKSPYKHLSYEGEPYNVDAITGATFTIEGPAVEGYRAISLRQIEEDLNGQVTKIYHEKVAGKIIENSYEGINVKYLIDNYVKVRNNAGNITFKDKSRQKILTVPIAEAEKYVVAYGVNEVPLVYLDTEEGYIKEKHNDNGCFKLVFEQDKKSAKEFSNVAYVYIEEKDAKNIYEHTYAPYNDVKYTDYELIIHGDGLGKEVRYKVSDIEAMKTLHVTDEYSLSNSEYFWYYNTFKGVPLWDLLLKAGLNANIDENTSVRFIAADNYNFAPMTIKEIKDSSLYGYYEKSALDKGDGTFPGEYVDPLRTGMPVLVAYGFNGYPYVTRPADDGFNPGLGNDGGPLRIIFGKTNYNDTNGSNQVQFAKEIIIGEGNSLMTDEKGSGNGESTQIEVTKDSSWSHDQSVYKDYLDRPVLRVTGSQVKEPMTFTLRQIENLTEYAVRDIYTGDGIREFEGVVLWDIISNVVGLKDGVDAPSVRVFSGPNYNQILRSNDQLMNGVLNSQGKIKDIILAYAVEGYPLVANEGDVGYANNNAYGPIRLIIEESKSMWVKWTDCIVVGTGDYEAPELKDVKSASVFNDIENHWAKNEIISMQQKGYAKGSNNMFRPDDNITRAEFISLIVRILDLDTTSAKTAFNDVKAEDWFANDVDKAVENKLVNGYENNTFRPEAPITRQEIGTIIGSLLEGNLTAAETSQILSSYDDDVADWAKEPVAKAVNSKIIQGLPDNIFGGGQNATRAQAIVMLLRYLDK</sequence>
<dbReference type="AlphaFoldDB" id="A0A974BJN5"/>
<dbReference type="PROSITE" id="PS51272">
    <property type="entry name" value="SLH"/>
    <property type="match status" value="3"/>
</dbReference>
<dbReference type="EMBL" id="JACBNQ010000009">
    <property type="protein sequence ID" value="NYB74419.1"/>
    <property type="molecule type" value="Genomic_DNA"/>
</dbReference>
<organism evidence="2 3">
    <name type="scientific">Sedimentibacter hydroxybenzoicus DSM 7310</name>
    <dbReference type="NCBI Taxonomy" id="1123245"/>
    <lineage>
        <taxon>Bacteria</taxon>
        <taxon>Bacillati</taxon>
        <taxon>Bacillota</taxon>
        <taxon>Tissierellia</taxon>
        <taxon>Sedimentibacter</taxon>
    </lineage>
</organism>
<keyword evidence="3" id="KW-1185">Reference proteome</keyword>
<protein>
    <submittedName>
        <fullName evidence="2">S-layer homology domain-containing protein</fullName>
    </submittedName>
</protein>
<dbReference type="PANTHER" id="PTHR43308">
    <property type="entry name" value="OUTER MEMBRANE PROTEIN ALPHA-RELATED"/>
    <property type="match status" value="1"/>
</dbReference>
<dbReference type="InterPro" id="IPR001119">
    <property type="entry name" value="SLH_dom"/>
</dbReference>
<dbReference type="SUPFAM" id="SSF56524">
    <property type="entry name" value="Oxidoreductase molybdopterin-binding domain"/>
    <property type="match status" value="1"/>
</dbReference>
<comment type="caution">
    <text evidence="2">The sequence shown here is derived from an EMBL/GenBank/DDBJ whole genome shotgun (WGS) entry which is preliminary data.</text>
</comment>
<dbReference type="Proteomes" id="UP000611629">
    <property type="component" value="Unassembled WGS sequence"/>
</dbReference>
<dbReference type="PANTHER" id="PTHR43308:SF5">
    <property type="entry name" value="S-LAYER PROTEIN _ PEPTIDOGLYCAN ENDO-BETA-N-ACETYLGLUCOSAMINIDASE"/>
    <property type="match status" value="1"/>
</dbReference>
<accession>A0A974BJN5</accession>
<feature type="domain" description="SLH" evidence="1">
    <location>
        <begin position="839"/>
        <end position="898"/>
    </location>
</feature>
<feature type="domain" description="SLH" evidence="1">
    <location>
        <begin position="899"/>
        <end position="954"/>
    </location>
</feature>
<dbReference type="InterPro" id="IPR051465">
    <property type="entry name" value="Cell_Envelope_Struct_Comp"/>
</dbReference>
<feature type="domain" description="SLH" evidence="1">
    <location>
        <begin position="776"/>
        <end position="838"/>
    </location>
</feature>
<proteinExistence type="predicted"/>
<gene>
    <name evidence="2" type="ORF">HZF24_09760</name>
</gene>
<dbReference type="Gene3D" id="3.90.420.10">
    <property type="entry name" value="Oxidoreductase, molybdopterin-binding domain"/>
    <property type="match status" value="2"/>
</dbReference>
<evidence type="ECO:0000259" key="1">
    <source>
        <dbReference type="PROSITE" id="PS51272"/>
    </source>
</evidence>